<dbReference type="PANTHER" id="PTHR22916:SF3">
    <property type="entry name" value="UDP-GLCNAC:BETAGAL BETA-1,3-N-ACETYLGLUCOSAMINYLTRANSFERASE-LIKE PROTEIN 1"/>
    <property type="match status" value="1"/>
</dbReference>
<dbReference type="CDD" id="cd00761">
    <property type="entry name" value="Glyco_tranf_GTA_type"/>
    <property type="match status" value="1"/>
</dbReference>
<dbReference type="EMBL" id="QRZH01000003">
    <property type="protein sequence ID" value="RGV57700.1"/>
    <property type="molecule type" value="Genomic_DNA"/>
</dbReference>
<comment type="caution">
    <text evidence="2">The sequence shown here is derived from an EMBL/GenBank/DDBJ whole genome shotgun (WGS) entry which is preliminary data.</text>
</comment>
<dbReference type="PANTHER" id="PTHR22916">
    <property type="entry name" value="GLYCOSYLTRANSFERASE"/>
    <property type="match status" value="1"/>
</dbReference>
<dbReference type="InterPro" id="IPR029044">
    <property type="entry name" value="Nucleotide-diphossugar_trans"/>
</dbReference>
<dbReference type="RefSeq" id="WP_122141920.1">
    <property type="nucleotide sequence ID" value="NZ_JAFKPL010000001.1"/>
</dbReference>
<dbReference type="Gene3D" id="3.90.550.10">
    <property type="entry name" value="Spore Coat Polysaccharide Biosynthesis Protein SpsA, Chain A"/>
    <property type="match status" value="1"/>
</dbReference>
<evidence type="ECO:0000259" key="1">
    <source>
        <dbReference type="Pfam" id="PF00535"/>
    </source>
</evidence>
<dbReference type="SUPFAM" id="SSF53448">
    <property type="entry name" value="Nucleotide-diphospho-sugar transferases"/>
    <property type="match status" value="1"/>
</dbReference>
<protein>
    <submittedName>
        <fullName evidence="2">Glycosyltransferase</fullName>
    </submittedName>
</protein>
<dbReference type="GO" id="GO:0016758">
    <property type="term" value="F:hexosyltransferase activity"/>
    <property type="evidence" value="ECO:0007669"/>
    <property type="project" value="UniProtKB-ARBA"/>
</dbReference>
<evidence type="ECO:0000313" key="2">
    <source>
        <dbReference type="EMBL" id="RGV57700.1"/>
    </source>
</evidence>
<evidence type="ECO:0000313" key="3">
    <source>
        <dbReference type="Proteomes" id="UP000286270"/>
    </source>
</evidence>
<name>A0A412YJU5_BACFG</name>
<dbReference type="Proteomes" id="UP000286270">
    <property type="component" value="Unassembled WGS sequence"/>
</dbReference>
<dbReference type="Pfam" id="PF00535">
    <property type="entry name" value="Glycos_transf_2"/>
    <property type="match status" value="1"/>
</dbReference>
<sequence>MKPLLSIVVPTKNRYFYLKHLILLVSSFKSENIELVIQDNSECNSEILNFLKDGDYFNVTYLYDSRNLSMSANADLAILHSSGEYVCFIGDDDGVTSHILSCVFWMKQNNIDALMSSQTVYYWGDYNKNISGDFSQTLLYKKYSQRVYRRDPLQALDNIMKQGFQTRGDIPLVYTGIIKRSVLDQIYSKGQTFFPGPSPDMANGVALCFLVHNFVYIDFPIVITGTSKMTGGGIHKLKGRIANIEDVPFIDRDVKNKWERRIPPIWAGRFAWPEAGIKSLRYMGHEELIAKVNYELMLADFTIYHLSYWRVAIGFSREKKRFLYYFVIRLIWKLSRGIKNMFTRKFLGKINGNIIIHDISNIEEANNYLVRLVPDFRLEIH</sequence>
<dbReference type="InterPro" id="IPR001173">
    <property type="entry name" value="Glyco_trans_2-like"/>
</dbReference>
<gene>
    <name evidence="2" type="ORF">DWW08_04790</name>
</gene>
<accession>A0A412YJU5</accession>
<reference evidence="2 3" key="1">
    <citation type="submission" date="2018-08" db="EMBL/GenBank/DDBJ databases">
        <title>A genome reference for cultivated species of the human gut microbiota.</title>
        <authorList>
            <person name="Zou Y."/>
            <person name="Xue W."/>
            <person name="Luo G."/>
        </authorList>
    </citation>
    <scope>NUCLEOTIDE SEQUENCE [LARGE SCALE GENOMIC DNA]</scope>
    <source>
        <strain evidence="2 3">AF14-26</strain>
    </source>
</reference>
<organism evidence="2 3">
    <name type="scientific">Bacteroides fragilis</name>
    <dbReference type="NCBI Taxonomy" id="817"/>
    <lineage>
        <taxon>Bacteria</taxon>
        <taxon>Pseudomonadati</taxon>
        <taxon>Bacteroidota</taxon>
        <taxon>Bacteroidia</taxon>
        <taxon>Bacteroidales</taxon>
        <taxon>Bacteroidaceae</taxon>
        <taxon>Bacteroides</taxon>
    </lineage>
</organism>
<feature type="domain" description="Glycosyltransferase 2-like" evidence="1">
    <location>
        <begin position="6"/>
        <end position="146"/>
    </location>
</feature>
<dbReference type="AlphaFoldDB" id="A0A412YJU5"/>
<keyword evidence="2" id="KW-0808">Transferase</keyword>
<proteinExistence type="predicted"/>